<dbReference type="PROSITE" id="PS51007">
    <property type="entry name" value="CYTC"/>
    <property type="match status" value="1"/>
</dbReference>
<proteinExistence type="predicted"/>
<keyword evidence="2 4" id="KW-0479">Metal-binding</keyword>
<dbReference type="SUPFAM" id="SSF50952">
    <property type="entry name" value="Soluble quinoprotein glucose dehydrogenase"/>
    <property type="match status" value="1"/>
</dbReference>
<dbReference type="InterPro" id="IPR036909">
    <property type="entry name" value="Cyt_c-like_dom_sf"/>
</dbReference>
<dbReference type="GO" id="GO:0046872">
    <property type="term" value="F:metal ion binding"/>
    <property type="evidence" value="ECO:0007669"/>
    <property type="project" value="UniProtKB-KW"/>
</dbReference>
<evidence type="ECO:0000259" key="5">
    <source>
        <dbReference type="PROSITE" id="PS51007"/>
    </source>
</evidence>
<keyword evidence="7" id="KW-1185">Reference proteome</keyword>
<dbReference type="STRING" id="1391627.SAMN05216464_106277"/>
<dbReference type="EMBL" id="FNAI01000006">
    <property type="protein sequence ID" value="SDE47699.1"/>
    <property type="molecule type" value="Genomic_DNA"/>
</dbReference>
<evidence type="ECO:0000313" key="7">
    <source>
        <dbReference type="Proteomes" id="UP000199072"/>
    </source>
</evidence>
<evidence type="ECO:0000313" key="6">
    <source>
        <dbReference type="EMBL" id="SDE47699.1"/>
    </source>
</evidence>
<feature type="domain" description="Cytochrome c" evidence="5">
    <location>
        <begin position="463"/>
        <end position="556"/>
    </location>
</feature>
<dbReference type="PANTHER" id="PTHR35008">
    <property type="entry name" value="BLL4482 PROTEIN-RELATED"/>
    <property type="match status" value="1"/>
</dbReference>
<organism evidence="6 7">
    <name type="scientific">Mucilaginibacter pineti</name>
    <dbReference type="NCBI Taxonomy" id="1391627"/>
    <lineage>
        <taxon>Bacteria</taxon>
        <taxon>Pseudomonadati</taxon>
        <taxon>Bacteroidota</taxon>
        <taxon>Sphingobacteriia</taxon>
        <taxon>Sphingobacteriales</taxon>
        <taxon>Sphingobacteriaceae</taxon>
        <taxon>Mucilaginibacter</taxon>
    </lineage>
</organism>
<evidence type="ECO:0000256" key="4">
    <source>
        <dbReference type="PROSITE-ProRule" id="PRU00433"/>
    </source>
</evidence>
<dbReference type="InterPro" id="IPR051459">
    <property type="entry name" value="Cytochrome_c-type_DH"/>
</dbReference>
<protein>
    <submittedName>
        <fullName evidence="6">Glucose/arabinose dehydrogenase, beta-propeller fold</fullName>
    </submittedName>
</protein>
<evidence type="ECO:0000256" key="2">
    <source>
        <dbReference type="ARBA" id="ARBA00022723"/>
    </source>
</evidence>
<dbReference type="PANTHER" id="PTHR35008:SF8">
    <property type="entry name" value="ALCOHOL DEHYDROGENASE CYTOCHROME C SUBUNIT"/>
    <property type="match status" value="1"/>
</dbReference>
<evidence type="ECO:0000256" key="1">
    <source>
        <dbReference type="ARBA" id="ARBA00022617"/>
    </source>
</evidence>
<dbReference type="GO" id="GO:0009055">
    <property type="term" value="F:electron transfer activity"/>
    <property type="evidence" value="ECO:0007669"/>
    <property type="project" value="InterPro"/>
</dbReference>
<dbReference type="AlphaFoldDB" id="A0A1G7D865"/>
<gene>
    <name evidence="6" type="ORF">SAMN05216464_106277</name>
</gene>
<dbReference type="InterPro" id="IPR054539">
    <property type="entry name" value="Beta-prop_PDH"/>
</dbReference>
<dbReference type="Gene3D" id="2.120.10.30">
    <property type="entry name" value="TolB, C-terminal domain"/>
    <property type="match status" value="1"/>
</dbReference>
<dbReference type="InterPro" id="IPR009056">
    <property type="entry name" value="Cyt_c-like_dom"/>
</dbReference>
<keyword evidence="1 4" id="KW-0349">Heme</keyword>
<dbReference type="InterPro" id="IPR011041">
    <property type="entry name" value="Quinoprot_gluc/sorb_DH_b-prop"/>
</dbReference>
<dbReference type="RefSeq" id="WP_205411277.1">
    <property type="nucleotide sequence ID" value="NZ_FNAI01000006.1"/>
</dbReference>
<accession>A0A1G7D865</accession>
<sequence length="578" mass="63977">MAVALVIATGLCIISFTIINKKDKPLTADANNGGLYLPGNFKAIVVIDSLAERARHLAVNINGDIYVKLRFPDSIGGNVALRDTNGDGKADIIKKFGNYDDKGSYGTGMRIHNGYLYYSSQINVYRIKLNPQTLVPDGEMELIVHDIHPEHEHDAKPIAFDGKGNMYVAFGAPSNACQEQNRVPGSPGIKGCPLLEEYGGIWRFDEAKPNQLQKDGFRYATGLRSVVAMDWNTTENCLYVVAHGRDDLRLLFPKLFTAWQSAVLPAEEFLKIKEGTDAGWPYYYYDPIKKKKLLNPEYGGNGIIQRNGAKYAQPIMAFQAHWAPNDLLFYTGDQFPARYKNGAFIAFHGSTNRSPYPQAGFFVCFVPFKNGVPAGPWEIFADGFAGRNTVVSVSEALCRPMGVAMGGDGSLYVSDTEKGRVWRIFYAGDKSKFGPAQLAKMEQRKKLPNFKMPDQLRNNMMTGMLKGGAKVYFTYCANCHQKNGKGDGNLFPPLSGSEWVTGGKYMEKDLAIQVVLNGLEGPVKVKDRPYNSVMPKHNFLSDNDVAQVLTYIRNNFGNNSSLVTAAEVKKVRTTLGLK</sequence>
<dbReference type="Proteomes" id="UP000199072">
    <property type="component" value="Unassembled WGS sequence"/>
</dbReference>
<name>A0A1G7D865_9SPHI</name>
<dbReference type="Gene3D" id="1.10.760.10">
    <property type="entry name" value="Cytochrome c-like domain"/>
    <property type="match status" value="1"/>
</dbReference>
<keyword evidence="3 4" id="KW-0408">Iron</keyword>
<dbReference type="Pfam" id="PF22807">
    <property type="entry name" value="TrAA12"/>
    <property type="match status" value="1"/>
</dbReference>
<dbReference type="GO" id="GO:0020037">
    <property type="term" value="F:heme binding"/>
    <property type="evidence" value="ECO:0007669"/>
    <property type="project" value="InterPro"/>
</dbReference>
<dbReference type="Pfam" id="PF00034">
    <property type="entry name" value="Cytochrom_C"/>
    <property type="match status" value="1"/>
</dbReference>
<reference evidence="6 7" key="1">
    <citation type="submission" date="2016-10" db="EMBL/GenBank/DDBJ databases">
        <authorList>
            <person name="de Groot N.N."/>
        </authorList>
    </citation>
    <scope>NUCLEOTIDE SEQUENCE [LARGE SCALE GENOMIC DNA]</scope>
    <source>
        <strain evidence="6 7">47C3B</strain>
    </source>
</reference>
<evidence type="ECO:0000256" key="3">
    <source>
        <dbReference type="ARBA" id="ARBA00023004"/>
    </source>
</evidence>
<dbReference type="SUPFAM" id="SSF46626">
    <property type="entry name" value="Cytochrome c"/>
    <property type="match status" value="1"/>
</dbReference>
<dbReference type="InterPro" id="IPR011042">
    <property type="entry name" value="6-blade_b-propeller_TolB-like"/>
</dbReference>